<accession>N1PTR3</accession>
<name>N1PTR3_DOTSN</name>
<keyword evidence="3" id="KW-1185">Reference proteome</keyword>
<dbReference type="HOGENOM" id="CLU_2236518_0_0_1"/>
<evidence type="ECO:0000313" key="3">
    <source>
        <dbReference type="Proteomes" id="UP000016933"/>
    </source>
</evidence>
<gene>
    <name evidence="2" type="ORF">DOTSEDRAFT_52202</name>
</gene>
<organism evidence="2 3">
    <name type="scientific">Dothistroma septosporum (strain NZE10 / CBS 128990)</name>
    <name type="common">Red band needle blight fungus</name>
    <name type="synonym">Mycosphaerella pini</name>
    <dbReference type="NCBI Taxonomy" id="675120"/>
    <lineage>
        <taxon>Eukaryota</taxon>
        <taxon>Fungi</taxon>
        <taxon>Dikarya</taxon>
        <taxon>Ascomycota</taxon>
        <taxon>Pezizomycotina</taxon>
        <taxon>Dothideomycetes</taxon>
        <taxon>Dothideomycetidae</taxon>
        <taxon>Mycosphaerellales</taxon>
        <taxon>Mycosphaerellaceae</taxon>
        <taxon>Dothistroma</taxon>
    </lineage>
</organism>
<dbReference type="Proteomes" id="UP000016933">
    <property type="component" value="Unassembled WGS sequence"/>
</dbReference>
<dbReference type="EMBL" id="KB446537">
    <property type="protein sequence ID" value="EME46841.1"/>
    <property type="molecule type" value="Genomic_DNA"/>
</dbReference>
<feature type="region of interest" description="Disordered" evidence="1">
    <location>
        <begin position="1"/>
        <end position="48"/>
    </location>
</feature>
<reference evidence="2 3" key="2">
    <citation type="journal article" date="2012" name="PLoS Pathog.">
        <title>Diverse lifestyles and strategies of plant pathogenesis encoded in the genomes of eighteen Dothideomycetes fungi.</title>
        <authorList>
            <person name="Ohm R.A."/>
            <person name="Feau N."/>
            <person name="Henrissat B."/>
            <person name="Schoch C.L."/>
            <person name="Horwitz B.A."/>
            <person name="Barry K.W."/>
            <person name="Condon B.J."/>
            <person name="Copeland A.C."/>
            <person name="Dhillon B."/>
            <person name="Glaser F."/>
            <person name="Hesse C.N."/>
            <person name="Kosti I."/>
            <person name="LaButti K."/>
            <person name="Lindquist E.A."/>
            <person name="Lucas S."/>
            <person name="Salamov A.A."/>
            <person name="Bradshaw R.E."/>
            <person name="Ciuffetti L."/>
            <person name="Hamelin R.C."/>
            <person name="Kema G.H.J."/>
            <person name="Lawrence C."/>
            <person name="Scott J.A."/>
            <person name="Spatafora J.W."/>
            <person name="Turgeon B.G."/>
            <person name="de Wit P.J.G.M."/>
            <person name="Zhong S."/>
            <person name="Goodwin S.B."/>
            <person name="Grigoriev I.V."/>
        </authorList>
    </citation>
    <scope>NUCLEOTIDE SEQUENCE [LARGE SCALE GENOMIC DNA]</scope>
    <source>
        <strain evidence="3">NZE10 / CBS 128990</strain>
    </source>
</reference>
<protein>
    <submittedName>
        <fullName evidence="2">Uncharacterized protein</fullName>
    </submittedName>
</protein>
<sequence>MSQTGHGSASPVRRSASQLSSDQQVVDSDETIADDSSTSAGGIQWKMRGTGSCCCRPSEHVTPTCRAVCMAAARLHAVCYTYELARRYGATMRRLATKASGTSRC</sequence>
<proteinExistence type="predicted"/>
<reference evidence="3" key="1">
    <citation type="journal article" date="2012" name="PLoS Genet.">
        <title>The genomes of the fungal plant pathogens Cladosporium fulvum and Dothistroma septosporum reveal adaptation to different hosts and lifestyles but also signatures of common ancestry.</title>
        <authorList>
            <person name="de Wit P.J.G.M."/>
            <person name="van der Burgt A."/>
            <person name="Oekmen B."/>
            <person name="Stergiopoulos I."/>
            <person name="Abd-Elsalam K.A."/>
            <person name="Aerts A.L."/>
            <person name="Bahkali A.H."/>
            <person name="Beenen H.G."/>
            <person name="Chettri P."/>
            <person name="Cox M.P."/>
            <person name="Datema E."/>
            <person name="de Vries R.P."/>
            <person name="Dhillon B."/>
            <person name="Ganley A.R."/>
            <person name="Griffiths S.A."/>
            <person name="Guo Y."/>
            <person name="Hamelin R.C."/>
            <person name="Henrissat B."/>
            <person name="Kabir M.S."/>
            <person name="Jashni M.K."/>
            <person name="Kema G."/>
            <person name="Klaubauf S."/>
            <person name="Lapidus A."/>
            <person name="Levasseur A."/>
            <person name="Lindquist E."/>
            <person name="Mehrabi R."/>
            <person name="Ohm R.A."/>
            <person name="Owen T.J."/>
            <person name="Salamov A."/>
            <person name="Schwelm A."/>
            <person name="Schijlen E."/>
            <person name="Sun H."/>
            <person name="van den Burg H.A."/>
            <person name="van Ham R.C.H.J."/>
            <person name="Zhang S."/>
            <person name="Goodwin S.B."/>
            <person name="Grigoriev I.V."/>
            <person name="Collemare J."/>
            <person name="Bradshaw R.E."/>
        </authorList>
    </citation>
    <scope>NUCLEOTIDE SEQUENCE [LARGE SCALE GENOMIC DNA]</scope>
    <source>
        <strain evidence="3">NZE10 / CBS 128990</strain>
    </source>
</reference>
<feature type="compositionally biased region" description="Low complexity" evidence="1">
    <location>
        <begin position="15"/>
        <end position="26"/>
    </location>
</feature>
<dbReference type="AlphaFoldDB" id="N1PTR3"/>
<evidence type="ECO:0000256" key="1">
    <source>
        <dbReference type="SAM" id="MobiDB-lite"/>
    </source>
</evidence>
<evidence type="ECO:0000313" key="2">
    <source>
        <dbReference type="EMBL" id="EME46841.1"/>
    </source>
</evidence>